<keyword evidence="2" id="KW-1185">Reference proteome</keyword>
<accession>A0AAV7I1E1</accession>
<evidence type="ECO:0000313" key="1">
    <source>
        <dbReference type="EMBL" id="KAH0540838.1"/>
    </source>
</evidence>
<proteinExistence type="predicted"/>
<organism evidence="1 2">
    <name type="scientific">Cotesia glomerata</name>
    <name type="common">Lepidopteran parasitic wasp</name>
    <name type="synonym">Apanteles glomeratus</name>
    <dbReference type="NCBI Taxonomy" id="32391"/>
    <lineage>
        <taxon>Eukaryota</taxon>
        <taxon>Metazoa</taxon>
        <taxon>Ecdysozoa</taxon>
        <taxon>Arthropoda</taxon>
        <taxon>Hexapoda</taxon>
        <taxon>Insecta</taxon>
        <taxon>Pterygota</taxon>
        <taxon>Neoptera</taxon>
        <taxon>Endopterygota</taxon>
        <taxon>Hymenoptera</taxon>
        <taxon>Apocrita</taxon>
        <taxon>Ichneumonoidea</taxon>
        <taxon>Braconidae</taxon>
        <taxon>Microgastrinae</taxon>
        <taxon>Cotesia</taxon>
    </lineage>
</organism>
<dbReference type="AlphaFoldDB" id="A0AAV7I1E1"/>
<sequence>MDADEEKSLNKIQDLDLSLGHTSVSSMSSRVEKQKERADFVPRSPRVSAIRPLSQVEIYVGVGRGFYQRPAFLCLQAGALASPKIRSIVCPRAVTQQTFPPLLDKAVVYTNIVVYSTIHNREKIRIRGKRRNDVVEWSRRRTAN</sequence>
<gene>
    <name evidence="1" type="ORF">KQX54_020167</name>
</gene>
<reference evidence="1 2" key="1">
    <citation type="journal article" date="2021" name="J. Hered.">
        <title>A chromosome-level genome assembly of the parasitoid wasp, Cotesia glomerata (Hymenoptera: Braconidae).</title>
        <authorList>
            <person name="Pinto B.J."/>
            <person name="Weis J.J."/>
            <person name="Gamble T."/>
            <person name="Ode P.J."/>
            <person name="Paul R."/>
            <person name="Zaspel J.M."/>
        </authorList>
    </citation>
    <scope>NUCLEOTIDE SEQUENCE [LARGE SCALE GENOMIC DNA]</scope>
    <source>
        <strain evidence="1">CgM1</strain>
    </source>
</reference>
<dbReference type="Proteomes" id="UP000826195">
    <property type="component" value="Unassembled WGS sequence"/>
</dbReference>
<protein>
    <submittedName>
        <fullName evidence="1">Uncharacterized protein</fullName>
    </submittedName>
</protein>
<comment type="caution">
    <text evidence="1">The sequence shown here is derived from an EMBL/GenBank/DDBJ whole genome shotgun (WGS) entry which is preliminary data.</text>
</comment>
<evidence type="ECO:0000313" key="2">
    <source>
        <dbReference type="Proteomes" id="UP000826195"/>
    </source>
</evidence>
<dbReference type="EMBL" id="JAHXZJ010002609">
    <property type="protein sequence ID" value="KAH0540838.1"/>
    <property type="molecule type" value="Genomic_DNA"/>
</dbReference>
<name>A0AAV7I1E1_COTGL</name>